<feature type="transmembrane region" description="Helical" evidence="7">
    <location>
        <begin position="217"/>
        <end position="239"/>
    </location>
</feature>
<dbReference type="NCBIfam" id="NF002457">
    <property type="entry name" value="PRK01637.1"/>
    <property type="match status" value="1"/>
</dbReference>
<keyword evidence="4 7" id="KW-0812">Transmembrane</keyword>
<evidence type="ECO:0000256" key="2">
    <source>
        <dbReference type="ARBA" id="ARBA00022475"/>
    </source>
</evidence>
<sequence>MADKKQPVKFVLWQRLPRIMEYFSYLIQRVNHDRLTVIAGSMAYVSLLSLVPLLTVIISALSVVPAFAGVGNQIQQFVITHFVPAASAVVTTYLNEFIVNAGKMTVVGIGALFVVAMMLISSIDKSLNYIWRVKKKRRWIISLAVYWMILTLGPILLGSSIALSSYVGSLVLFEHQALHGVVQQSLQWLPSMMSGLAFLLLYALVPNCKVLFKHALLGALCSSVLFELSKKGFVIYLAHFHSYQMIYGALSVIPILFVWVYLCWCIVLLGAEITASLGERGFWDVTQSQSQLPPTTAVTSRDNDYNED</sequence>
<evidence type="ECO:0000256" key="6">
    <source>
        <dbReference type="ARBA" id="ARBA00023136"/>
    </source>
</evidence>
<keyword evidence="5 7" id="KW-1133">Transmembrane helix</keyword>
<dbReference type="PANTHER" id="PTHR30213">
    <property type="entry name" value="INNER MEMBRANE PROTEIN YHJD"/>
    <property type="match status" value="1"/>
</dbReference>
<dbReference type="PIRSF" id="PIRSF035875">
    <property type="entry name" value="RNase_BN"/>
    <property type="match status" value="1"/>
</dbReference>
<keyword evidence="3" id="KW-0997">Cell inner membrane</keyword>
<accession>A0A1T5I4D6</accession>
<keyword evidence="2 7" id="KW-1003">Cell membrane</keyword>
<dbReference type="InterPro" id="IPR017039">
    <property type="entry name" value="Virul_fac_BrkB"/>
</dbReference>
<evidence type="ECO:0000256" key="4">
    <source>
        <dbReference type="ARBA" id="ARBA00022692"/>
    </source>
</evidence>
<evidence type="ECO:0000256" key="3">
    <source>
        <dbReference type="ARBA" id="ARBA00022519"/>
    </source>
</evidence>
<comment type="similarity">
    <text evidence="7">Belongs to the UPF0761 family.</text>
</comment>
<dbReference type="EMBL" id="FUZI01000010">
    <property type="protein sequence ID" value="SKC33942.1"/>
    <property type="molecule type" value="Genomic_DNA"/>
</dbReference>
<dbReference type="NCBIfam" id="TIGR00765">
    <property type="entry name" value="yihY_not_rbn"/>
    <property type="match status" value="1"/>
</dbReference>
<evidence type="ECO:0000313" key="8">
    <source>
        <dbReference type="EMBL" id="SKC33942.1"/>
    </source>
</evidence>
<dbReference type="GO" id="GO:0005886">
    <property type="term" value="C:plasma membrane"/>
    <property type="evidence" value="ECO:0007669"/>
    <property type="project" value="UniProtKB-SubCell"/>
</dbReference>
<feature type="transmembrane region" description="Helical" evidence="7">
    <location>
        <begin position="245"/>
        <end position="271"/>
    </location>
</feature>
<dbReference type="HAMAP" id="MF_00672">
    <property type="entry name" value="UPF0761"/>
    <property type="match status" value="1"/>
</dbReference>
<dbReference type="Proteomes" id="UP000189966">
    <property type="component" value="Unassembled WGS sequence"/>
</dbReference>
<dbReference type="InterPro" id="IPR023679">
    <property type="entry name" value="UPF0761_bac"/>
</dbReference>
<evidence type="ECO:0000256" key="5">
    <source>
        <dbReference type="ARBA" id="ARBA00022989"/>
    </source>
</evidence>
<feature type="transmembrane region" description="Helical" evidence="7">
    <location>
        <begin position="144"/>
        <end position="167"/>
    </location>
</feature>
<evidence type="ECO:0000313" key="9">
    <source>
        <dbReference type="Proteomes" id="UP000189966"/>
    </source>
</evidence>
<evidence type="ECO:0000256" key="1">
    <source>
        <dbReference type="ARBA" id="ARBA00004651"/>
    </source>
</evidence>
<feature type="transmembrane region" description="Helical" evidence="7">
    <location>
        <begin position="106"/>
        <end position="123"/>
    </location>
</feature>
<dbReference type="RefSeq" id="WP_080158863.1">
    <property type="nucleotide sequence ID" value="NZ_FUZI01000010.1"/>
</dbReference>
<name>A0A1T5I4D6_9GAMM</name>
<dbReference type="AlphaFoldDB" id="A0A1T5I4D6"/>
<feature type="transmembrane region" description="Helical" evidence="7">
    <location>
        <begin position="43"/>
        <end position="70"/>
    </location>
</feature>
<comment type="subcellular location">
    <subcellularLocation>
        <location evidence="1 7">Cell membrane</location>
        <topology evidence="1 7">Multi-pass membrane protein</topology>
    </subcellularLocation>
</comment>
<dbReference type="OrthoDB" id="9808671at2"/>
<reference evidence="8 9" key="1">
    <citation type="submission" date="2017-02" db="EMBL/GenBank/DDBJ databases">
        <authorList>
            <person name="Peterson S.W."/>
        </authorList>
    </citation>
    <scope>NUCLEOTIDE SEQUENCE [LARGE SCALE GENOMIC DNA]</scope>
    <source>
        <strain evidence="9">type strain: NCCB 100098</strain>
    </source>
</reference>
<feature type="transmembrane region" description="Helical" evidence="7">
    <location>
        <begin position="77"/>
        <end position="94"/>
    </location>
</feature>
<dbReference type="Pfam" id="PF03631">
    <property type="entry name" value="Virul_fac_BrkB"/>
    <property type="match status" value="1"/>
</dbReference>
<feature type="transmembrane region" description="Helical" evidence="7">
    <location>
        <begin position="187"/>
        <end position="205"/>
    </location>
</feature>
<keyword evidence="6 7" id="KW-0472">Membrane</keyword>
<dbReference type="PANTHER" id="PTHR30213:SF0">
    <property type="entry name" value="UPF0761 MEMBRANE PROTEIN YIHY"/>
    <property type="match status" value="1"/>
</dbReference>
<proteinExistence type="inferred from homology"/>
<organism evidence="8 9">
    <name type="scientific">Photobacterium piscicola</name>
    <dbReference type="NCBI Taxonomy" id="1378299"/>
    <lineage>
        <taxon>Bacteria</taxon>
        <taxon>Pseudomonadati</taxon>
        <taxon>Pseudomonadota</taxon>
        <taxon>Gammaproteobacteria</taxon>
        <taxon>Vibrionales</taxon>
        <taxon>Vibrionaceae</taxon>
        <taxon>Photobacterium</taxon>
    </lineage>
</organism>
<protein>
    <recommendedName>
        <fullName evidence="7">UPF0761 membrane protein CZ809_03549</fullName>
    </recommendedName>
</protein>
<evidence type="ECO:0000256" key="7">
    <source>
        <dbReference type="HAMAP-Rule" id="MF_00672"/>
    </source>
</evidence>
<gene>
    <name evidence="8" type="ORF">CZ809_03549</name>
</gene>